<proteinExistence type="predicted"/>
<protein>
    <submittedName>
        <fullName evidence="1">Uncharacterized protein</fullName>
    </submittedName>
</protein>
<dbReference type="AlphaFoldDB" id="A0A1U7NCV7"/>
<organism evidence="1 2">
    <name type="scientific">Ileibacterium valens</name>
    <dbReference type="NCBI Taxonomy" id="1862668"/>
    <lineage>
        <taxon>Bacteria</taxon>
        <taxon>Bacillati</taxon>
        <taxon>Bacillota</taxon>
        <taxon>Erysipelotrichia</taxon>
        <taxon>Erysipelotrichales</taxon>
        <taxon>Erysipelotrichaceae</taxon>
        <taxon>Ileibacterium</taxon>
    </lineage>
</organism>
<accession>A0A1U7NCV7</accession>
<keyword evidence="2" id="KW-1185">Reference proteome</keyword>
<evidence type="ECO:0000313" key="2">
    <source>
        <dbReference type="Proteomes" id="UP000186341"/>
    </source>
</evidence>
<name>A0A1U7NCV7_9FIRM</name>
<dbReference type="Proteomes" id="UP000186341">
    <property type="component" value="Unassembled WGS sequence"/>
</dbReference>
<sequence length="181" mass="21475">MGLLIRTSQLNTELAEINVGVIYLDLLFELHVRDFHAWINLEIQRNKPDDLIYTRMEFYASRLISSQKNRVFTGTDYHQIMDVYSIWLLLYEDSDYITVSPRKTEILFGKADHINDVKYRSNIINVGVDMKTNPVDRNPFFKMIYYLLSETMEPAEKIRKLDEECGFQINKSCIERMKNME</sequence>
<evidence type="ECO:0000313" key="1">
    <source>
        <dbReference type="EMBL" id="OLU36556.1"/>
    </source>
</evidence>
<dbReference type="EMBL" id="MPJW01000268">
    <property type="protein sequence ID" value="OLU36556.1"/>
    <property type="molecule type" value="Genomic_DNA"/>
</dbReference>
<reference evidence="1 2" key="1">
    <citation type="submission" date="2016-11" db="EMBL/GenBank/DDBJ databases">
        <title>Description of two novel members of the family Erysipelotrichaceae: Ileibacterium lipovorans gen. nov., sp. nov. and Dubosiella newyorkensis, gen. nov., sp. nov.</title>
        <authorList>
            <person name="Cox L.M."/>
            <person name="Sohn J."/>
            <person name="Tyrrell K.L."/>
            <person name="Citron D.M."/>
            <person name="Lawson P.A."/>
            <person name="Patel N.B."/>
            <person name="Iizumi T."/>
            <person name="Perez-Perez G.I."/>
            <person name="Goldstein E.J."/>
            <person name="Blaser M.J."/>
        </authorList>
    </citation>
    <scope>NUCLEOTIDE SEQUENCE [LARGE SCALE GENOMIC DNA]</scope>
    <source>
        <strain evidence="1 2">NYU-BL-A3</strain>
    </source>
</reference>
<comment type="caution">
    <text evidence="1">The sequence shown here is derived from an EMBL/GenBank/DDBJ whole genome shotgun (WGS) entry which is preliminary data.</text>
</comment>
<gene>
    <name evidence="1" type="ORF">BO222_12235</name>
</gene>